<keyword evidence="1" id="KW-0547">Nucleotide-binding</keyword>
<name>A0A4R1ETF4_9GAMM</name>
<accession>A0A4R1ETF4</accession>
<dbReference type="PANTHER" id="PTHR13748">
    <property type="entry name" value="COBW-RELATED"/>
    <property type="match status" value="1"/>
</dbReference>
<dbReference type="SUPFAM" id="SSF90002">
    <property type="entry name" value="Hypothetical protein YjiA, C-terminal domain"/>
    <property type="match status" value="1"/>
</dbReference>
<feature type="domain" description="CobW C-terminal" evidence="7">
    <location>
        <begin position="223"/>
        <end position="313"/>
    </location>
</feature>
<sequence>MIKSNSIRLPIITIGGFLGAGKTTLVNSLLSKSEGKRFVVFVNDFGAINIDHALIKTVEQDRISLKNGCVCCSLNEDLVKSISNFSSSKKPPDAVVIEASGVSDPRALDSSFNMLEASGAAFLDTRVYVLDAEGFGGLNYEDSELIVDHAVAADLVLLNKCDLITLEKLNLLKSLISESAPYSNVQETTHCELPIKIILSDNHFLGRKRNVHFSEVINHEEKYTQWSCETDSLIDRDSFLQFVNEFSQYCFRSKGFLRFSDEPDELISFNLVGLRASYEKLGKRPSLSSQLVMIGRREIMNVEVFKTGFNDIQVIC</sequence>
<dbReference type="Proteomes" id="UP000294887">
    <property type="component" value="Unassembled WGS sequence"/>
</dbReference>
<evidence type="ECO:0000256" key="5">
    <source>
        <dbReference type="ARBA" id="ARBA00045658"/>
    </source>
</evidence>
<evidence type="ECO:0000256" key="2">
    <source>
        <dbReference type="ARBA" id="ARBA00022801"/>
    </source>
</evidence>
<dbReference type="InterPro" id="IPR011629">
    <property type="entry name" value="CobW-like_C"/>
</dbReference>
<keyword evidence="9" id="KW-1185">Reference proteome</keyword>
<dbReference type="SUPFAM" id="SSF52540">
    <property type="entry name" value="P-loop containing nucleoside triphosphate hydrolases"/>
    <property type="match status" value="1"/>
</dbReference>
<evidence type="ECO:0000256" key="1">
    <source>
        <dbReference type="ARBA" id="ARBA00022741"/>
    </source>
</evidence>
<dbReference type="Gene3D" id="3.30.1220.10">
    <property type="entry name" value="CobW-like, C-terminal domain"/>
    <property type="match status" value="1"/>
</dbReference>
<dbReference type="CDD" id="cd03112">
    <property type="entry name" value="CobW-like"/>
    <property type="match status" value="1"/>
</dbReference>
<dbReference type="SMART" id="SM00833">
    <property type="entry name" value="CobW_C"/>
    <property type="match status" value="1"/>
</dbReference>
<dbReference type="AlphaFoldDB" id="A0A4R1ETF4"/>
<dbReference type="InterPro" id="IPR051316">
    <property type="entry name" value="Zinc-reg_GTPase_activator"/>
</dbReference>
<keyword evidence="3" id="KW-0143">Chaperone</keyword>
<comment type="caution">
    <text evidence="8">The sequence shown here is derived from an EMBL/GenBank/DDBJ whole genome shotgun (WGS) entry which is preliminary data.</text>
</comment>
<evidence type="ECO:0000256" key="6">
    <source>
        <dbReference type="ARBA" id="ARBA00049117"/>
    </source>
</evidence>
<dbReference type="InterPro" id="IPR003495">
    <property type="entry name" value="CobW/HypB/UreG_nucleotide-bd"/>
</dbReference>
<dbReference type="Pfam" id="PF07683">
    <property type="entry name" value="CobW_C"/>
    <property type="match status" value="1"/>
</dbReference>
<reference evidence="8 9" key="1">
    <citation type="submission" date="2019-03" db="EMBL/GenBank/DDBJ databases">
        <title>Genomic Encyclopedia of Type Strains, Phase IV (KMG-IV): sequencing the most valuable type-strain genomes for metagenomic binning, comparative biology and taxonomic classification.</title>
        <authorList>
            <person name="Goeker M."/>
        </authorList>
    </citation>
    <scope>NUCLEOTIDE SEQUENCE [LARGE SCALE GENOMIC DNA]</scope>
    <source>
        <strain evidence="8 9">DSM 24830</strain>
    </source>
</reference>
<dbReference type="Gene3D" id="3.40.50.300">
    <property type="entry name" value="P-loop containing nucleotide triphosphate hydrolases"/>
    <property type="match status" value="1"/>
</dbReference>
<organism evidence="8 9">
    <name type="scientific">Cocleimonas flava</name>
    <dbReference type="NCBI Taxonomy" id="634765"/>
    <lineage>
        <taxon>Bacteria</taxon>
        <taxon>Pseudomonadati</taxon>
        <taxon>Pseudomonadota</taxon>
        <taxon>Gammaproteobacteria</taxon>
        <taxon>Thiotrichales</taxon>
        <taxon>Thiotrichaceae</taxon>
        <taxon>Cocleimonas</taxon>
    </lineage>
</organism>
<keyword evidence="2" id="KW-0378">Hydrolase</keyword>
<comment type="function">
    <text evidence="5">Zinc chaperone that directly transfers zinc cofactor to target proteins, thereby activating them. Zinc is transferred from the CXCC motif in the GTPase domain to the zinc binding site in target proteins in a process requiring GTP hydrolysis.</text>
</comment>
<dbReference type="GO" id="GO:0016787">
    <property type="term" value="F:hydrolase activity"/>
    <property type="evidence" value="ECO:0007669"/>
    <property type="project" value="UniProtKB-KW"/>
</dbReference>
<dbReference type="OrthoDB" id="9808822at2"/>
<proteinExistence type="inferred from homology"/>
<dbReference type="InterPro" id="IPR027417">
    <property type="entry name" value="P-loop_NTPase"/>
</dbReference>
<evidence type="ECO:0000259" key="7">
    <source>
        <dbReference type="SMART" id="SM00833"/>
    </source>
</evidence>
<evidence type="ECO:0000256" key="4">
    <source>
        <dbReference type="ARBA" id="ARBA00034320"/>
    </source>
</evidence>
<evidence type="ECO:0000313" key="8">
    <source>
        <dbReference type="EMBL" id="TCJ83019.1"/>
    </source>
</evidence>
<dbReference type="RefSeq" id="WP_131907511.1">
    <property type="nucleotide sequence ID" value="NZ_BAAAFU010000007.1"/>
</dbReference>
<gene>
    <name evidence="8" type="ORF">EV695_3757</name>
</gene>
<dbReference type="EMBL" id="SMFQ01000005">
    <property type="protein sequence ID" value="TCJ83019.1"/>
    <property type="molecule type" value="Genomic_DNA"/>
</dbReference>
<dbReference type="GO" id="GO:0000166">
    <property type="term" value="F:nucleotide binding"/>
    <property type="evidence" value="ECO:0007669"/>
    <property type="project" value="UniProtKB-KW"/>
</dbReference>
<dbReference type="Pfam" id="PF02492">
    <property type="entry name" value="cobW"/>
    <property type="match status" value="1"/>
</dbReference>
<dbReference type="PANTHER" id="PTHR13748:SF59">
    <property type="entry name" value="COBW C-TERMINAL DOMAIN-CONTAINING PROTEIN"/>
    <property type="match status" value="1"/>
</dbReference>
<comment type="similarity">
    <text evidence="4">Belongs to the SIMIBI class G3E GTPase family. ZNG1 subfamily.</text>
</comment>
<dbReference type="InterPro" id="IPR036627">
    <property type="entry name" value="CobW-likC_sf"/>
</dbReference>
<evidence type="ECO:0000313" key="9">
    <source>
        <dbReference type="Proteomes" id="UP000294887"/>
    </source>
</evidence>
<comment type="catalytic activity">
    <reaction evidence="6">
        <text>GTP + H2O = GDP + phosphate + H(+)</text>
        <dbReference type="Rhea" id="RHEA:19669"/>
        <dbReference type="ChEBI" id="CHEBI:15377"/>
        <dbReference type="ChEBI" id="CHEBI:15378"/>
        <dbReference type="ChEBI" id="CHEBI:37565"/>
        <dbReference type="ChEBI" id="CHEBI:43474"/>
        <dbReference type="ChEBI" id="CHEBI:58189"/>
    </reaction>
    <physiologicalReaction direction="left-to-right" evidence="6">
        <dbReference type="Rhea" id="RHEA:19670"/>
    </physiologicalReaction>
</comment>
<protein>
    <submittedName>
        <fullName evidence="8">G3E family GTPase</fullName>
    </submittedName>
</protein>
<evidence type="ECO:0000256" key="3">
    <source>
        <dbReference type="ARBA" id="ARBA00023186"/>
    </source>
</evidence>